<dbReference type="EMBL" id="CP041242">
    <property type="protein sequence ID" value="QDH70100.1"/>
    <property type="molecule type" value="Genomic_DNA"/>
</dbReference>
<keyword evidence="1" id="KW-0805">Transcription regulation</keyword>
<dbReference type="InterPro" id="IPR009057">
    <property type="entry name" value="Homeodomain-like_sf"/>
</dbReference>
<dbReference type="PROSITE" id="PS50977">
    <property type="entry name" value="HTH_TETR_2"/>
    <property type="match status" value="1"/>
</dbReference>
<sequence length="203" mass="21729">MNVLTATRKGSATREAIIDQAYAIACVGGMESLSIGTIAQAVGMSKSGVFAHFGSREDLQLAVLDDAGERFVNAVLLPALSAPRGLGRLQAIMEAWFDWVRQNEGGCLLVSAVSEYDDRPGPLRDRMIQHQQRWRQELARAIDLAIETGGLAPSTDRDQLAFELFCLALGVHHDAGLFGYTAAAARGRKGLTGLLASYALPAS</sequence>
<gene>
    <name evidence="6" type="ORF">FKV23_08330</name>
</gene>
<dbReference type="InterPro" id="IPR001647">
    <property type="entry name" value="HTH_TetR"/>
</dbReference>
<evidence type="ECO:0000313" key="7">
    <source>
        <dbReference type="Proteomes" id="UP000317199"/>
    </source>
</evidence>
<evidence type="ECO:0000256" key="4">
    <source>
        <dbReference type="PROSITE-ProRule" id="PRU00335"/>
    </source>
</evidence>
<organism evidence="6 7">
    <name type="scientific">Marilutibacter alkalisoli</name>
    <dbReference type="NCBI Taxonomy" id="2591633"/>
    <lineage>
        <taxon>Bacteria</taxon>
        <taxon>Pseudomonadati</taxon>
        <taxon>Pseudomonadota</taxon>
        <taxon>Gammaproteobacteria</taxon>
        <taxon>Lysobacterales</taxon>
        <taxon>Lysobacteraceae</taxon>
        <taxon>Marilutibacter</taxon>
    </lineage>
</organism>
<evidence type="ECO:0000313" key="6">
    <source>
        <dbReference type="EMBL" id="QDH70100.1"/>
    </source>
</evidence>
<keyword evidence="7" id="KW-1185">Reference proteome</keyword>
<keyword evidence="3" id="KW-0804">Transcription</keyword>
<dbReference type="GO" id="GO:0003677">
    <property type="term" value="F:DNA binding"/>
    <property type="evidence" value="ECO:0007669"/>
    <property type="project" value="UniProtKB-UniRule"/>
</dbReference>
<proteinExistence type="predicted"/>
<reference evidence="6 7" key="1">
    <citation type="submission" date="2019-06" db="EMBL/GenBank/DDBJ databases">
        <title>Lysobacter alkalisoli sp. nov. isolated from saline-alkali soil.</title>
        <authorList>
            <person name="Sun J.-Q."/>
            <person name="Xu L."/>
        </authorList>
    </citation>
    <scope>NUCLEOTIDE SEQUENCE [LARGE SCALE GENOMIC DNA]</scope>
    <source>
        <strain evidence="6 7">SJ-36</strain>
    </source>
</reference>
<dbReference type="InterPro" id="IPR011075">
    <property type="entry name" value="TetR_C"/>
</dbReference>
<evidence type="ECO:0000256" key="2">
    <source>
        <dbReference type="ARBA" id="ARBA00023125"/>
    </source>
</evidence>
<accession>A0A514BRW3</accession>
<protein>
    <submittedName>
        <fullName evidence="6">TetR/AcrR family transcriptional regulator</fullName>
    </submittedName>
</protein>
<dbReference type="SUPFAM" id="SSF48498">
    <property type="entry name" value="Tetracyclin repressor-like, C-terminal domain"/>
    <property type="match status" value="1"/>
</dbReference>
<evidence type="ECO:0000259" key="5">
    <source>
        <dbReference type="PROSITE" id="PS50977"/>
    </source>
</evidence>
<dbReference type="InterPro" id="IPR036271">
    <property type="entry name" value="Tet_transcr_reg_TetR-rel_C_sf"/>
</dbReference>
<dbReference type="Pfam" id="PF16925">
    <property type="entry name" value="TetR_C_13"/>
    <property type="match status" value="1"/>
</dbReference>
<dbReference type="Pfam" id="PF00440">
    <property type="entry name" value="TetR_N"/>
    <property type="match status" value="1"/>
</dbReference>
<name>A0A514BRW3_9GAMM</name>
<dbReference type="AlphaFoldDB" id="A0A514BRW3"/>
<dbReference type="Proteomes" id="UP000317199">
    <property type="component" value="Chromosome"/>
</dbReference>
<evidence type="ECO:0000256" key="1">
    <source>
        <dbReference type="ARBA" id="ARBA00023015"/>
    </source>
</evidence>
<evidence type="ECO:0000256" key="3">
    <source>
        <dbReference type="ARBA" id="ARBA00023163"/>
    </source>
</evidence>
<dbReference type="PANTHER" id="PTHR47506:SF6">
    <property type="entry name" value="HTH-TYPE TRANSCRIPTIONAL REPRESSOR NEMR"/>
    <property type="match status" value="1"/>
</dbReference>
<feature type="DNA-binding region" description="H-T-H motif" evidence="4">
    <location>
        <begin position="34"/>
        <end position="53"/>
    </location>
</feature>
<dbReference type="Gene3D" id="1.10.10.60">
    <property type="entry name" value="Homeodomain-like"/>
    <property type="match status" value="1"/>
</dbReference>
<dbReference type="KEGG" id="lyj:FKV23_08330"/>
<dbReference type="OrthoDB" id="326421at2"/>
<dbReference type="SUPFAM" id="SSF46689">
    <property type="entry name" value="Homeodomain-like"/>
    <property type="match status" value="1"/>
</dbReference>
<dbReference type="PANTHER" id="PTHR47506">
    <property type="entry name" value="TRANSCRIPTIONAL REGULATORY PROTEIN"/>
    <property type="match status" value="1"/>
</dbReference>
<keyword evidence="2 4" id="KW-0238">DNA-binding</keyword>
<dbReference type="RefSeq" id="WP_141623436.1">
    <property type="nucleotide sequence ID" value="NZ_CP041242.1"/>
</dbReference>
<dbReference type="Gene3D" id="1.10.357.10">
    <property type="entry name" value="Tetracycline Repressor, domain 2"/>
    <property type="match status" value="1"/>
</dbReference>
<feature type="domain" description="HTH tetR-type" evidence="5">
    <location>
        <begin position="11"/>
        <end position="71"/>
    </location>
</feature>